<evidence type="ECO:0000256" key="1">
    <source>
        <dbReference type="SAM" id="Phobius"/>
    </source>
</evidence>
<feature type="transmembrane region" description="Helical" evidence="1">
    <location>
        <begin position="246"/>
        <end position="266"/>
    </location>
</feature>
<dbReference type="KEGG" id="sml:Smlt2082"/>
<dbReference type="AlphaFoldDB" id="B2FNS9"/>
<keyword evidence="3" id="KW-1185">Reference proteome</keyword>
<dbReference type="Proteomes" id="UP000008840">
    <property type="component" value="Chromosome"/>
</dbReference>
<evidence type="ECO:0000313" key="3">
    <source>
        <dbReference type="Proteomes" id="UP000008840"/>
    </source>
</evidence>
<protein>
    <submittedName>
        <fullName evidence="2">Transmembrane anchor protein</fullName>
    </submittedName>
</protein>
<accession>B2FNS9</accession>
<sequence>MRRRGTMADWPRPYGRGWFSREALQYDMRTSILFTLSVLCLTLLSGCASGPDYHHSNREITSAFVADDGKLYLLPVYDEPMRFDAAPFRDYRALMDSPLREAVVCAQLYFREDWRVPADRSKVHGSYALLLRPEQVTPEQAAQFKLERLEISPRVAKAIAALTRQPYILEARSRYELAANPDCNLSRQGGSYYSALFESDGERVKLPDAAALAAKAKLPQSITARAERIRPDDTDKPGVGTAAGKVLGAALVPVAVPVFVLSLPFLGPDHWK</sequence>
<keyword evidence="1 2" id="KW-0812">Transmembrane</keyword>
<dbReference type="HOGENOM" id="CLU_1142050_0_0_6"/>
<name>B2FNS9_STRMK</name>
<evidence type="ECO:0000313" key="2">
    <source>
        <dbReference type="EMBL" id="CAQ45585.1"/>
    </source>
</evidence>
<proteinExistence type="predicted"/>
<reference evidence="2 3" key="1">
    <citation type="journal article" date="2008" name="Genome Biol.">
        <title>The complete genome, comparative and functional analysis of Stenotrophomonas maltophilia reveals an organism heavily shielded by drug resistance determinants.</title>
        <authorList>
            <person name="Crossman L.C."/>
            <person name="Gould V.C."/>
            <person name="Dow J.M."/>
            <person name="Vernikos G.S."/>
            <person name="Okazaki A."/>
            <person name="Sebaihia M."/>
            <person name="Saunders D."/>
            <person name="Arrowsmith C."/>
            <person name="Carver T."/>
            <person name="Peters N."/>
            <person name="Adlem E."/>
            <person name="Kerhornou A."/>
            <person name="Lord A."/>
            <person name="Murphy L."/>
            <person name="Seeger K."/>
            <person name="Squares R."/>
            <person name="Rutter S."/>
            <person name="Quail M.A."/>
            <person name="Rajandream M.A."/>
            <person name="Harris D."/>
            <person name="Churcher C."/>
            <person name="Bentley S.D."/>
            <person name="Parkhill J."/>
            <person name="Thomson N.R."/>
            <person name="Avison M.B."/>
        </authorList>
    </citation>
    <scope>NUCLEOTIDE SEQUENCE [LARGE SCALE GENOMIC DNA]</scope>
    <source>
        <strain evidence="2 3">K279a</strain>
    </source>
</reference>
<dbReference type="EnsemblBacteria" id="CAQ45585">
    <property type="protein sequence ID" value="CAQ45585"/>
    <property type="gene ID" value="Smlt2082"/>
</dbReference>
<gene>
    <name evidence="2" type="ordered locus">Smlt2082</name>
</gene>
<keyword evidence="1" id="KW-0472">Membrane</keyword>
<keyword evidence="1" id="KW-1133">Transmembrane helix</keyword>
<organism evidence="2 3">
    <name type="scientific">Stenotrophomonas maltophilia (strain K279a)</name>
    <dbReference type="NCBI Taxonomy" id="522373"/>
    <lineage>
        <taxon>Bacteria</taxon>
        <taxon>Pseudomonadati</taxon>
        <taxon>Pseudomonadota</taxon>
        <taxon>Gammaproteobacteria</taxon>
        <taxon>Lysobacterales</taxon>
        <taxon>Lysobacteraceae</taxon>
        <taxon>Stenotrophomonas</taxon>
        <taxon>Stenotrophomonas maltophilia group</taxon>
    </lineage>
</organism>
<dbReference type="EMBL" id="AM743169">
    <property type="protein sequence ID" value="CAQ45585.1"/>
    <property type="molecule type" value="Genomic_DNA"/>
</dbReference>